<dbReference type="InterPro" id="IPR036683">
    <property type="entry name" value="CO_DH_flav_C_dom_sf"/>
</dbReference>
<dbReference type="AlphaFoldDB" id="A0A975S0Y2"/>
<dbReference type="InterPro" id="IPR002346">
    <property type="entry name" value="Mopterin_DH_FAD-bd"/>
</dbReference>
<evidence type="ECO:0000256" key="2">
    <source>
        <dbReference type="ARBA" id="ARBA00022827"/>
    </source>
</evidence>
<dbReference type="Gene3D" id="3.30.43.10">
    <property type="entry name" value="Uridine Diphospho-n-acetylenolpyruvylglucosamine Reductase, domain 2"/>
    <property type="match status" value="1"/>
</dbReference>
<dbReference type="SUPFAM" id="SSF56176">
    <property type="entry name" value="FAD-binding/transporter-associated domain-like"/>
    <property type="match status" value="1"/>
</dbReference>
<dbReference type="PANTHER" id="PTHR42659">
    <property type="entry name" value="XANTHINE DEHYDROGENASE SUBUNIT C-RELATED"/>
    <property type="match status" value="1"/>
</dbReference>
<reference evidence="5" key="1">
    <citation type="submission" date="2021-06" db="EMBL/GenBank/DDBJ databases">
        <title>Direct submission.</title>
        <authorList>
            <person name="Lee C.-S."/>
            <person name="Jin L."/>
        </authorList>
    </citation>
    <scope>NUCLEOTIDE SEQUENCE</scope>
    <source>
        <strain evidence="5">Con5</strain>
    </source>
</reference>
<dbReference type="EMBL" id="CP076361">
    <property type="protein sequence ID" value="QWK89378.1"/>
    <property type="molecule type" value="Genomic_DNA"/>
</dbReference>
<dbReference type="GO" id="GO:0016491">
    <property type="term" value="F:oxidoreductase activity"/>
    <property type="evidence" value="ECO:0007669"/>
    <property type="project" value="UniProtKB-KW"/>
</dbReference>
<accession>A0A975S0Y2</accession>
<evidence type="ECO:0000313" key="6">
    <source>
        <dbReference type="Proteomes" id="UP000679352"/>
    </source>
</evidence>
<evidence type="ECO:0000256" key="3">
    <source>
        <dbReference type="ARBA" id="ARBA00023002"/>
    </source>
</evidence>
<dbReference type="Proteomes" id="UP000679352">
    <property type="component" value="Chromosome"/>
</dbReference>
<keyword evidence="1" id="KW-0285">Flavoprotein</keyword>
<dbReference type="SMART" id="SM01092">
    <property type="entry name" value="CO_deh_flav_C"/>
    <property type="match status" value="1"/>
</dbReference>
<feature type="domain" description="FAD-binding PCMH-type" evidence="4">
    <location>
        <begin position="1"/>
        <end position="169"/>
    </location>
</feature>
<evidence type="ECO:0000313" key="5">
    <source>
        <dbReference type="EMBL" id="QWK89378.1"/>
    </source>
</evidence>
<dbReference type="InterPro" id="IPR051312">
    <property type="entry name" value="Diverse_Substr_Oxidored"/>
</dbReference>
<dbReference type="Pfam" id="PF03450">
    <property type="entry name" value="CO_deh_flav_C"/>
    <property type="match status" value="1"/>
</dbReference>
<organism evidence="5 6">
    <name type="scientific">Gemmobacter fulvus</name>
    <dbReference type="NCBI Taxonomy" id="2840474"/>
    <lineage>
        <taxon>Bacteria</taxon>
        <taxon>Pseudomonadati</taxon>
        <taxon>Pseudomonadota</taxon>
        <taxon>Alphaproteobacteria</taxon>
        <taxon>Rhodobacterales</taxon>
        <taxon>Paracoccaceae</taxon>
        <taxon>Gemmobacter</taxon>
    </lineage>
</organism>
<evidence type="ECO:0000256" key="1">
    <source>
        <dbReference type="ARBA" id="ARBA00022630"/>
    </source>
</evidence>
<protein>
    <submittedName>
        <fullName evidence="5">FAD binding domain-containing protein</fullName>
    </submittedName>
</protein>
<dbReference type="Gene3D" id="3.30.390.50">
    <property type="entry name" value="CO dehydrogenase flavoprotein, C-terminal domain"/>
    <property type="match status" value="1"/>
</dbReference>
<dbReference type="Pfam" id="PF00941">
    <property type="entry name" value="FAD_binding_5"/>
    <property type="match status" value="1"/>
</dbReference>
<dbReference type="Gene3D" id="3.30.465.10">
    <property type="match status" value="1"/>
</dbReference>
<dbReference type="InterPro" id="IPR005107">
    <property type="entry name" value="CO_DH_flav_C"/>
</dbReference>
<keyword evidence="3" id="KW-0560">Oxidoreductase</keyword>
<gene>
    <name evidence="5" type="ORF">KM031_10965</name>
</gene>
<dbReference type="PROSITE" id="PS51387">
    <property type="entry name" value="FAD_PCMH"/>
    <property type="match status" value="1"/>
</dbReference>
<evidence type="ECO:0000259" key="4">
    <source>
        <dbReference type="PROSITE" id="PS51387"/>
    </source>
</evidence>
<keyword evidence="2" id="KW-0274">FAD</keyword>
<dbReference type="InterPro" id="IPR036318">
    <property type="entry name" value="FAD-bd_PCMH-like_sf"/>
</dbReference>
<proteinExistence type="predicted"/>
<dbReference type="InterPro" id="IPR016167">
    <property type="entry name" value="FAD-bd_PCMH_sub1"/>
</dbReference>
<sequence length="276" mass="28504">MNSYARPSTLPEAVALLAQGGWRLMAGGTDLYPATTAQVLGDPMIDIADLADLHGISASEQGLRIGAATRWTQLATATLPPALAALQQAARQVGGWQIQNAGTLGGNLCHASPAADGVPPLLVLDAELELVSARGARRLPLDAFLRGPRQTARQPDEVLCAIHIPASALAGRAAFHKLGARAYLVISIAMVAVRLTMAGGRITQAALAVGACSATARRLPVLEAALIGLTPAQAVPVLTPTVLAPHLSPLDDIRASADYRLEAAAELLRRAVTEAA</sequence>
<dbReference type="KEGG" id="gfu:KM031_10965"/>
<dbReference type="PANTHER" id="PTHR42659:SF2">
    <property type="entry name" value="XANTHINE DEHYDROGENASE SUBUNIT C-RELATED"/>
    <property type="match status" value="1"/>
</dbReference>
<keyword evidence="6" id="KW-1185">Reference proteome</keyword>
<dbReference type="SUPFAM" id="SSF55447">
    <property type="entry name" value="CO dehydrogenase flavoprotein C-terminal domain-like"/>
    <property type="match status" value="1"/>
</dbReference>
<dbReference type="InterPro" id="IPR016166">
    <property type="entry name" value="FAD-bd_PCMH"/>
</dbReference>
<dbReference type="GO" id="GO:0071949">
    <property type="term" value="F:FAD binding"/>
    <property type="evidence" value="ECO:0007669"/>
    <property type="project" value="InterPro"/>
</dbReference>
<name>A0A975S0Y2_9RHOB</name>
<dbReference type="RefSeq" id="WP_215504858.1">
    <property type="nucleotide sequence ID" value="NZ_CP076361.1"/>
</dbReference>
<dbReference type="InterPro" id="IPR016169">
    <property type="entry name" value="FAD-bd_PCMH_sub2"/>
</dbReference>